<reference evidence="3" key="1">
    <citation type="submission" date="2018-04" db="EMBL/GenBank/DDBJ databases">
        <title>Genomes of the Obligate Erwinia dacicola and Facultative Enterobacter sp. OLF Endosymbionts of the Olive Fruit fly, Bactrocera oleae.</title>
        <authorList>
            <person name="Estes A.M."/>
            <person name="Hearn D.J."/>
            <person name="Agarwal S."/>
            <person name="Pierson E.A."/>
            <person name="Dunning-Hotopp J.C."/>
        </authorList>
    </citation>
    <scope>NUCLEOTIDE SEQUENCE [LARGE SCALE GENOMIC DNA]</scope>
    <source>
        <strain evidence="3">Oroville</strain>
    </source>
</reference>
<comment type="similarity">
    <text evidence="1">Belongs to the ClpX chaperone family.</text>
</comment>
<dbReference type="SMART" id="SM00994">
    <property type="entry name" value="zf-C4_ClpX"/>
    <property type="match status" value="1"/>
</dbReference>
<keyword evidence="1" id="KW-0862">Zinc</keyword>
<dbReference type="GO" id="GO:0046983">
    <property type="term" value="F:protein dimerization activity"/>
    <property type="evidence" value="ECO:0007669"/>
    <property type="project" value="UniProtKB-UniRule"/>
</dbReference>
<evidence type="ECO:0000259" key="2">
    <source>
        <dbReference type="PROSITE" id="PS51902"/>
    </source>
</evidence>
<proteinExistence type="inferred from homology"/>
<dbReference type="InterPro" id="IPR010603">
    <property type="entry name" value="Znf_CppX_C4"/>
</dbReference>
<dbReference type="GO" id="GO:0006457">
    <property type="term" value="P:protein folding"/>
    <property type="evidence" value="ECO:0007669"/>
    <property type="project" value="UniProtKB-UniRule"/>
</dbReference>
<dbReference type="GO" id="GO:0051082">
    <property type="term" value="F:unfolded protein binding"/>
    <property type="evidence" value="ECO:0007669"/>
    <property type="project" value="UniProtKB-UniRule"/>
</dbReference>
<evidence type="ECO:0000313" key="4">
    <source>
        <dbReference type="Proteomes" id="UP000244334"/>
    </source>
</evidence>
<dbReference type="EMBL" id="LJAM02000006">
    <property type="protein sequence ID" value="RAP72999.1"/>
    <property type="molecule type" value="Genomic_DNA"/>
</dbReference>
<keyword evidence="4" id="KW-1185">Reference proteome</keyword>
<dbReference type="AlphaFoldDB" id="A0A328TQV3"/>
<sequence>MINSETKQWHCDFCKVSNREVARMIVARDGAAICNNCVAICMNTLIEEIQGEANLNCFSADSKQVKS</sequence>
<feature type="binding site" evidence="1">
    <location>
        <position position="37"/>
    </location>
    <ligand>
        <name>Zn(2+)</name>
        <dbReference type="ChEBI" id="CHEBI:29105"/>
    </ligand>
</feature>
<dbReference type="PROSITE" id="PS51902">
    <property type="entry name" value="CLPX_ZB"/>
    <property type="match status" value="1"/>
</dbReference>
<comment type="caution">
    <text evidence="3">The sequence shown here is derived from an EMBL/GenBank/DDBJ whole genome shotgun (WGS) entry which is preliminary data.</text>
</comment>
<keyword evidence="1" id="KW-0143">Chaperone</keyword>
<evidence type="ECO:0000256" key="1">
    <source>
        <dbReference type="PROSITE-ProRule" id="PRU01250"/>
    </source>
</evidence>
<dbReference type="Proteomes" id="UP000244334">
    <property type="component" value="Unassembled WGS sequence"/>
</dbReference>
<feature type="domain" description="ClpX-type ZB" evidence="2">
    <location>
        <begin position="1"/>
        <end position="53"/>
    </location>
</feature>
<dbReference type="RefSeq" id="WP_162475292.1">
    <property type="nucleotide sequence ID" value="NZ_LJAM02000006.1"/>
</dbReference>
<dbReference type="InterPro" id="IPR059188">
    <property type="entry name" value="Znf_CLPX-like"/>
</dbReference>
<accession>A0A328TQV3</accession>
<feature type="binding site" evidence="1">
    <location>
        <position position="34"/>
    </location>
    <ligand>
        <name>Zn(2+)</name>
        <dbReference type="ChEBI" id="CHEBI:29105"/>
    </ligand>
</feature>
<feature type="binding site" evidence="1">
    <location>
        <position position="11"/>
    </location>
    <ligand>
        <name>Zn(2+)</name>
        <dbReference type="ChEBI" id="CHEBI:29105"/>
    </ligand>
</feature>
<dbReference type="GO" id="GO:0008270">
    <property type="term" value="F:zinc ion binding"/>
    <property type="evidence" value="ECO:0007669"/>
    <property type="project" value="UniProtKB-UniRule"/>
</dbReference>
<gene>
    <name evidence="3" type="ORF">ACZ87_00178</name>
</gene>
<dbReference type="InterPro" id="IPR038366">
    <property type="entry name" value="Znf_CppX_C4_sf"/>
</dbReference>
<dbReference type="SUPFAM" id="SSF57716">
    <property type="entry name" value="Glucocorticoid receptor-like (DNA-binding domain)"/>
    <property type="match status" value="1"/>
</dbReference>
<feature type="binding site" evidence="1">
    <location>
        <position position="14"/>
    </location>
    <ligand>
        <name>Zn(2+)</name>
        <dbReference type="ChEBI" id="CHEBI:29105"/>
    </ligand>
</feature>
<name>A0A328TQV3_9GAMM</name>
<dbReference type="Pfam" id="PF06689">
    <property type="entry name" value="zf-C4_ClpX"/>
    <property type="match status" value="1"/>
</dbReference>
<evidence type="ECO:0000313" key="3">
    <source>
        <dbReference type="EMBL" id="RAP72999.1"/>
    </source>
</evidence>
<keyword evidence="1" id="KW-0479">Metal-binding</keyword>
<organism evidence="3 4">
    <name type="scientific">Candidatus Erwinia dacicola</name>
    <dbReference type="NCBI Taxonomy" id="252393"/>
    <lineage>
        <taxon>Bacteria</taxon>
        <taxon>Pseudomonadati</taxon>
        <taxon>Pseudomonadota</taxon>
        <taxon>Gammaproteobacteria</taxon>
        <taxon>Enterobacterales</taxon>
        <taxon>Erwiniaceae</taxon>
        <taxon>Erwinia</taxon>
    </lineage>
</organism>
<dbReference type="Gene3D" id="6.20.220.10">
    <property type="entry name" value="ClpX chaperone, C4-type zinc finger domain"/>
    <property type="match status" value="1"/>
</dbReference>
<protein>
    <submittedName>
        <fullName evidence="3">ClpX C4-type zinc finger family protein</fullName>
    </submittedName>
</protein>